<comment type="caution">
    <text evidence="1">The sequence shown here is derived from an EMBL/GenBank/DDBJ whole genome shotgun (WGS) entry which is preliminary data.</text>
</comment>
<dbReference type="InterPro" id="IPR027417">
    <property type="entry name" value="P-loop_NTPase"/>
</dbReference>
<proteinExistence type="predicted"/>
<accession>A0A9Q3HC11</accession>
<organism evidence="1 2">
    <name type="scientific">Austropuccinia psidii MF-1</name>
    <dbReference type="NCBI Taxonomy" id="1389203"/>
    <lineage>
        <taxon>Eukaryota</taxon>
        <taxon>Fungi</taxon>
        <taxon>Dikarya</taxon>
        <taxon>Basidiomycota</taxon>
        <taxon>Pucciniomycotina</taxon>
        <taxon>Pucciniomycetes</taxon>
        <taxon>Pucciniales</taxon>
        <taxon>Sphaerophragmiaceae</taxon>
        <taxon>Austropuccinia</taxon>
    </lineage>
</organism>
<sequence>MEKEYSALYDKFLSSKKPPGELLRNINILHICCNHHIILSTMTDPDLEDHEGRSTANIATITQTIVDVETCMMSSKTEHLLKILLKSKQLSCVPTKSAIYSQWTQFLDLEVNSNMHPFPIKSFLQKKFGRIVIVLAHHTILSAQINGTIMARGQEKAFEKSHQS</sequence>
<dbReference type="OrthoDB" id="3943178at2759"/>
<evidence type="ECO:0000313" key="1">
    <source>
        <dbReference type="EMBL" id="MBW0497214.1"/>
    </source>
</evidence>
<dbReference type="AlphaFoldDB" id="A0A9Q3HC11"/>
<dbReference type="Gene3D" id="3.40.50.300">
    <property type="entry name" value="P-loop containing nucleotide triphosphate hydrolases"/>
    <property type="match status" value="1"/>
</dbReference>
<dbReference type="EMBL" id="AVOT02014055">
    <property type="protein sequence ID" value="MBW0497214.1"/>
    <property type="molecule type" value="Genomic_DNA"/>
</dbReference>
<keyword evidence="2" id="KW-1185">Reference proteome</keyword>
<gene>
    <name evidence="1" type="ORF">O181_036929</name>
</gene>
<dbReference type="Proteomes" id="UP000765509">
    <property type="component" value="Unassembled WGS sequence"/>
</dbReference>
<protein>
    <submittedName>
        <fullName evidence="1">Uncharacterized protein</fullName>
    </submittedName>
</protein>
<name>A0A9Q3HC11_9BASI</name>
<evidence type="ECO:0000313" key="2">
    <source>
        <dbReference type="Proteomes" id="UP000765509"/>
    </source>
</evidence>
<reference evidence="1" key="1">
    <citation type="submission" date="2021-03" db="EMBL/GenBank/DDBJ databases">
        <title>Draft genome sequence of rust myrtle Austropuccinia psidii MF-1, a brazilian biotype.</title>
        <authorList>
            <person name="Quecine M.C."/>
            <person name="Pachon D.M.R."/>
            <person name="Bonatelli M.L."/>
            <person name="Correr F.H."/>
            <person name="Franceschini L.M."/>
            <person name="Leite T.F."/>
            <person name="Margarido G.R.A."/>
            <person name="Almeida C.A."/>
            <person name="Ferrarezi J.A."/>
            <person name="Labate C.A."/>
        </authorList>
    </citation>
    <scope>NUCLEOTIDE SEQUENCE</scope>
    <source>
        <strain evidence="1">MF-1</strain>
    </source>
</reference>